<evidence type="ECO:0000256" key="13">
    <source>
        <dbReference type="ARBA" id="ARBA00023316"/>
    </source>
</evidence>
<evidence type="ECO:0000256" key="18">
    <source>
        <dbReference type="SAM" id="MobiDB-lite"/>
    </source>
</evidence>
<feature type="compositionally biased region" description="Low complexity" evidence="18">
    <location>
        <begin position="212"/>
        <end position="221"/>
    </location>
</feature>
<evidence type="ECO:0000256" key="11">
    <source>
        <dbReference type="ARBA" id="ARBA00023136"/>
    </source>
</evidence>
<feature type="transmembrane region" description="Helical" evidence="17">
    <location>
        <begin position="305"/>
        <end position="325"/>
    </location>
</feature>
<dbReference type="PANTHER" id="PTHR30622:SF4">
    <property type="entry name" value="UNDECAPRENYL-DIPHOSPHATASE"/>
    <property type="match status" value="1"/>
</dbReference>
<comment type="catalytic activity">
    <reaction evidence="16 17">
        <text>di-trans,octa-cis-undecaprenyl diphosphate + H2O = di-trans,octa-cis-undecaprenyl phosphate + phosphate + H(+)</text>
        <dbReference type="Rhea" id="RHEA:28094"/>
        <dbReference type="ChEBI" id="CHEBI:15377"/>
        <dbReference type="ChEBI" id="CHEBI:15378"/>
        <dbReference type="ChEBI" id="CHEBI:43474"/>
        <dbReference type="ChEBI" id="CHEBI:58405"/>
        <dbReference type="ChEBI" id="CHEBI:60392"/>
        <dbReference type="EC" id="3.6.1.27"/>
    </reaction>
</comment>
<keyword evidence="12 17" id="KW-0046">Antibiotic resistance</keyword>
<evidence type="ECO:0000256" key="9">
    <source>
        <dbReference type="ARBA" id="ARBA00022984"/>
    </source>
</evidence>
<evidence type="ECO:0000256" key="7">
    <source>
        <dbReference type="ARBA" id="ARBA00022801"/>
    </source>
</evidence>
<dbReference type="PANTHER" id="PTHR30622">
    <property type="entry name" value="UNDECAPRENYL-DIPHOSPHATASE"/>
    <property type="match status" value="1"/>
</dbReference>
<evidence type="ECO:0000256" key="12">
    <source>
        <dbReference type="ARBA" id="ARBA00023251"/>
    </source>
</evidence>
<gene>
    <name evidence="17" type="primary">uppP</name>
    <name evidence="19" type="ordered locus">FraEuI1c_2041</name>
</gene>
<feature type="transmembrane region" description="Helical" evidence="17">
    <location>
        <begin position="337"/>
        <end position="357"/>
    </location>
</feature>
<evidence type="ECO:0000256" key="2">
    <source>
        <dbReference type="ARBA" id="ARBA00010621"/>
    </source>
</evidence>
<proteinExistence type="inferred from homology"/>
<sequence length="358" mass="37840">MSSDLTYLQSGVIGVLQGATELFPVSSLGHSVIIPALIGGSWKHLVTENSADKSPYLAFIVALHVATALALLIFYRSDWVRLIRAFGQTLRSRKIETSEQRLAWMVIVGTIPTGIIGLALEHTLRTIFAKPVAVSVFLAINGVVLYTGQRMRDRAERSSVAATQGRDGLTSPLAPANDAAIAEAGYPATAGGGDAPTLALRIPGRSRSRVPAQAGAGQGAAHPTGRGRAKTLDNLTVKEATVIGLYQSLALLAGISRSGVTMIGSLSRGLNNEDAARFAFLLATPIILAAGLFKLPELAGSETKGIHGQIVFGAVLAGIAAYLTTRFLVRYFETRTLTPFAIYCFVAGVLCTVRFAFF</sequence>
<keyword evidence="7 17" id="KW-0378">Hydrolase</keyword>
<dbReference type="HOGENOM" id="CLU_060296_1_1_11"/>
<feature type="transmembrane region" description="Helical" evidence="17">
    <location>
        <begin position="102"/>
        <end position="120"/>
    </location>
</feature>
<reference evidence="19 20" key="1">
    <citation type="submission" date="2010-10" db="EMBL/GenBank/DDBJ databases">
        <title>Complete sequence of Frankia sp. EuI1c.</title>
        <authorList>
            <consortium name="US DOE Joint Genome Institute"/>
            <person name="Lucas S."/>
            <person name="Copeland A."/>
            <person name="Lapidus A."/>
            <person name="Cheng J.-F."/>
            <person name="Bruce D."/>
            <person name="Goodwin L."/>
            <person name="Pitluck S."/>
            <person name="Chertkov O."/>
            <person name="Detter J.C."/>
            <person name="Han C."/>
            <person name="Tapia R."/>
            <person name="Land M."/>
            <person name="Hauser L."/>
            <person name="Jeffries C."/>
            <person name="Kyrpides N."/>
            <person name="Ivanova N."/>
            <person name="Mikhailova N."/>
            <person name="Beauchemin N."/>
            <person name="Sen A."/>
            <person name="Sur S.A."/>
            <person name="Gtari M."/>
            <person name="Wall L."/>
            <person name="Tisa L."/>
            <person name="Woyke T."/>
        </authorList>
    </citation>
    <scope>NUCLEOTIDE SEQUENCE [LARGE SCALE GENOMIC DNA]</scope>
    <source>
        <strain evidence="20">DSM 45817 / CECT 9037 / EuI1c</strain>
    </source>
</reference>
<evidence type="ECO:0000256" key="1">
    <source>
        <dbReference type="ARBA" id="ARBA00004651"/>
    </source>
</evidence>
<keyword evidence="5 17" id="KW-1003">Cell membrane</keyword>
<feature type="region of interest" description="Disordered" evidence="18">
    <location>
        <begin position="209"/>
        <end position="229"/>
    </location>
</feature>
<comment type="similarity">
    <text evidence="2 17">Belongs to the UppP family.</text>
</comment>
<dbReference type="RefSeq" id="WP_013423210.1">
    <property type="nucleotide sequence ID" value="NC_014666.1"/>
</dbReference>
<dbReference type="GO" id="GO:0008360">
    <property type="term" value="P:regulation of cell shape"/>
    <property type="evidence" value="ECO:0007669"/>
    <property type="project" value="UniProtKB-KW"/>
</dbReference>
<keyword evidence="11 17" id="KW-0472">Membrane</keyword>
<dbReference type="Proteomes" id="UP000002484">
    <property type="component" value="Chromosome"/>
</dbReference>
<keyword evidence="13 17" id="KW-0961">Cell wall biogenesis/degradation</keyword>
<keyword evidence="10 17" id="KW-1133">Transmembrane helix</keyword>
<feature type="transmembrane region" description="Helical" evidence="17">
    <location>
        <begin position="56"/>
        <end position="75"/>
    </location>
</feature>
<dbReference type="InterPro" id="IPR003824">
    <property type="entry name" value="UppP"/>
</dbReference>
<comment type="miscellaneous">
    <text evidence="17">Bacitracin is thought to be involved in the inhibition of peptidoglycan synthesis by sequestering undecaprenyl diphosphate, thereby reducing the pool of lipid carrier available.</text>
</comment>
<dbReference type="InParanoid" id="E3IV71"/>
<accession>E3IV71</accession>
<evidence type="ECO:0000256" key="6">
    <source>
        <dbReference type="ARBA" id="ARBA00022692"/>
    </source>
</evidence>
<evidence type="ECO:0000256" key="5">
    <source>
        <dbReference type="ARBA" id="ARBA00022475"/>
    </source>
</evidence>
<comment type="function">
    <text evidence="17">Catalyzes the dephosphorylation of undecaprenyl diphosphate (UPP). Confers resistance to bacitracin.</text>
</comment>
<dbReference type="HAMAP" id="MF_01006">
    <property type="entry name" value="Undec_diphosphatase"/>
    <property type="match status" value="1"/>
</dbReference>
<protein>
    <recommendedName>
        <fullName evidence="4 17">Undecaprenyl-diphosphatase</fullName>
        <ecNumber evidence="3 17">3.6.1.27</ecNumber>
    </recommendedName>
    <alternativeName>
        <fullName evidence="15 17">Bacitracin resistance protein</fullName>
    </alternativeName>
    <alternativeName>
        <fullName evidence="14 17">Undecaprenyl pyrophosphate phosphatase</fullName>
    </alternativeName>
</protein>
<dbReference type="GO" id="GO:0071555">
    <property type="term" value="P:cell wall organization"/>
    <property type="evidence" value="ECO:0007669"/>
    <property type="project" value="UniProtKB-KW"/>
</dbReference>
<dbReference type="GO" id="GO:0050380">
    <property type="term" value="F:undecaprenyl-diphosphatase activity"/>
    <property type="evidence" value="ECO:0007669"/>
    <property type="project" value="UniProtKB-UniRule"/>
</dbReference>
<evidence type="ECO:0000256" key="14">
    <source>
        <dbReference type="ARBA" id="ARBA00032707"/>
    </source>
</evidence>
<comment type="subcellular location">
    <subcellularLocation>
        <location evidence="1 17">Cell membrane</location>
        <topology evidence="1 17">Multi-pass membrane protein</topology>
    </subcellularLocation>
</comment>
<evidence type="ECO:0000256" key="10">
    <source>
        <dbReference type="ARBA" id="ARBA00022989"/>
    </source>
</evidence>
<feature type="transmembrane region" description="Helical" evidence="17">
    <location>
        <begin position="275"/>
        <end position="293"/>
    </location>
</feature>
<dbReference type="KEGG" id="fri:FraEuI1c_2041"/>
<keyword evidence="9 17" id="KW-0573">Peptidoglycan synthesis</keyword>
<keyword evidence="6 17" id="KW-0812">Transmembrane</keyword>
<evidence type="ECO:0000256" key="16">
    <source>
        <dbReference type="ARBA" id="ARBA00047594"/>
    </source>
</evidence>
<dbReference type="OrthoDB" id="9808289at2"/>
<dbReference type="Pfam" id="PF02673">
    <property type="entry name" value="BacA"/>
    <property type="match status" value="2"/>
</dbReference>
<evidence type="ECO:0000313" key="19">
    <source>
        <dbReference type="EMBL" id="ADP80091.1"/>
    </source>
</evidence>
<name>E3IV71_PSEI1</name>
<evidence type="ECO:0000256" key="17">
    <source>
        <dbReference type="HAMAP-Rule" id="MF_01006"/>
    </source>
</evidence>
<evidence type="ECO:0000313" key="20">
    <source>
        <dbReference type="Proteomes" id="UP000002484"/>
    </source>
</evidence>
<evidence type="ECO:0000256" key="3">
    <source>
        <dbReference type="ARBA" id="ARBA00012374"/>
    </source>
</evidence>
<keyword evidence="8 17" id="KW-0133">Cell shape</keyword>
<keyword evidence="20" id="KW-1185">Reference proteome</keyword>
<dbReference type="GO" id="GO:0005886">
    <property type="term" value="C:plasma membrane"/>
    <property type="evidence" value="ECO:0007669"/>
    <property type="project" value="UniProtKB-SubCell"/>
</dbReference>
<dbReference type="EC" id="3.6.1.27" evidence="3 17"/>
<dbReference type="eggNOG" id="COG1968">
    <property type="taxonomic scope" value="Bacteria"/>
</dbReference>
<dbReference type="STRING" id="298654.FraEuI1c_2041"/>
<dbReference type="GO" id="GO:0009252">
    <property type="term" value="P:peptidoglycan biosynthetic process"/>
    <property type="evidence" value="ECO:0007669"/>
    <property type="project" value="UniProtKB-KW"/>
</dbReference>
<dbReference type="GO" id="GO:0046677">
    <property type="term" value="P:response to antibiotic"/>
    <property type="evidence" value="ECO:0007669"/>
    <property type="project" value="UniProtKB-UniRule"/>
</dbReference>
<dbReference type="EMBL" id="CP002299">
    <property type="protein sequence ID" value="ADP80091.1"/>
    <property type="molecule type" value="Genomic_DNA"/>
</dbReference>
<dbReference type="AlphaFoldDB" id="E3IV71"/>
<organism evidence="19 20">
    <name type="scientific">Pseudofrankia inefficax (strain DSM 45817 / CECT 9037 / DDB 130130 / EuI1c)</name>
    <name type="common">Frankia inefficax</name>
    <dbReference type="NCBI Taxonomy" id="298654"/>
    <lineage>
        <taxon>Bacteria</taxon>
        <taxon>Bacillati</taxon>
        <taxon>Actinomycetota</taxon>
        <taxon>Actinomycetes</taxon>
        <taxon>Frankiales</taxon>
        <taxon>Frankiaceae</taxon>
        <taxon>Pseudofrankia</taxon>
    </lineage>
</organism>
<evidence type="ECO:0000256" key="8">
    <source>
        <dbReference type="ARBA" id="ARBA00022960"/>
    </source>
</evidence>
<evidence type="ECO:0000256" key="15">
    <source>
        <dbReference type="ARBA" id="ARBA00032932"/>
    </source>
</evidence>
<feature type="transmembrane region" description="Helical" evidence="17">
    <location>
        <begin position="126"/>
        <end position="147"/>
    </location>
</feature>
<evidence type="ECO:0000256" key="4">
    <source>
        <dbReference type="ARBA" id="ARBA00021581"/>
    </source>
</evidence>